<comment type="catalytic activity">
    <reaction evidence="15 16">
        <text>UDP-N-acetyl-alpha-D-muramate + NADP(+) = UDP-N-acetyl-3-O-(1-carboxyvinyl)-alpha-D-glucosamine + NADPH + H(+)</text>
        <dbReference type="Rhea" id="RHEA:12248"/>
        <dbReference type="ChEBI" id="CHEBI:15378"/>
        <dbReference type="ChEBI" id="CHEBI:57783"/>
        <dbReference type="ChEBI" id="CHEBI:58349"/>
        <dbReference type="ChEBI" id="CHEBI:68483"/>
        <dbReference type="ChEBI" id="CHEBI:70757"/>
        <dbReference type="EC" id="1.3.1.98"/>
    </reaction>
</comment>
<dbReference type="HAMAP" id="MF_00037">
    <property type="entry name" value="MurB"/>
    <property type="match status" value="1"/>
</dbReference>
<evidence type="ECO:0000256" key="8">
    <source>
        <dbReference type="ARBA" id="ARBA00022827"/>
    </source>
</evidence>
<dbReference type="InterPro" id="IPR036635">
    <property type="entry name" value="MurB_C_sf"/>
</dbReference>
<proteinExistence type="inferred from homology"/>
<dbReference type="InterPro" id="IPR036318">
    <property type="entry name" value="FAD-bd_PCMH-like_sf"/>
</dbReference>
<evidence type="ECO:0000313" key="19">
    <source>
        <dbReference type="Proteomes" id="UP000295008"/>
    </source>
</evidence>
<feature type="domain" description="FAD-binding PCMH-type" evidence="17">
    <location>
        <begin position="30"/>
        <end position="196"/>
    </location>
</feature>
<dbReference type="EMBL" id="SLUN01000005">
    <property type="protein sequence ID" value="TCL73225.1"/>
    <property type="molecule type" value="Genomic_DNA"/>
</dbReference>
<dbReference type="GO" id="GO:0008360">
    <property type="term" value="P:regulation of cell shape"/>
    <property type="evidence" value="ECO:0007669"/>
    <property type="project" value="UniProtKB-KW"/>
</dbReference>
<dbReference type="NCBIfam" id="NF010480">
    <property type="entry name" value="PRK13905.1"/>
    <property type="match status" value="1"/>
</dbReference>
<dbReference type="GO" id="GO:0009252">
    <property type="term" value="P:peptidoglycan biosynthetic process"/>
    <property type="evidence" value="ECO:0007669"/>
    <property type="project" value="UniProtKB-UniRule"/>
</dbReference>
<keyword evidence="19" id="KW-1185">Reference proteome</keyword>
<organism evidence="18 19">
    <name type="scientific">Hydrogenispora ethanolica</name>
    <dbReference type="NCBI Taxonomy" id="1082276"/>
    <lineage>
        <taxon>Bacteria</taxon>
        <taxon>Bacillati</taxon>
        <taxon>Bacillota</taxon>
        <taxon>Hydrogenispora</taxon>
    </lineage>
</organism>
<keyword evidence="12 16" id="KW-0560">Oxidoreductase</keyword>
<dbReference type="Pfam" id="PF02873">
    <property type="entry name" value="MurB_C"/>
    <property type="match status" value="1"/>
</dbReference>
<dbReference type="Pfam" id="PF01565">
    <property type="entry name" value="FAD_binding_4"/>
    <property type="match status" value="1"/>
</dbReference>
<dbReference type="Gene3D" id="3.90.78.10">
    <property type="entry name" value="UDP-N-acetylenolpyruvoylglucosamine reductase, C-terminal domain"/>
    <property type="match status" value="1"/>
</dbReference>
<dbReference type="NCBIfam" id="TIGR00179">
    <property type="entry name" value="murB"/>
    <property type="match status" value="1"/>
</dbReference>
<reference evidence="18 19" key="1">
    <citation type="submission" date="2019-03" db="EMBL/GenBank/DDBJ databases">
        <title>Genomic Encyclopedia of Type Strains, Phase IV (KMG-IV): sequencing the most valuable type-strain genomes for metagenomic binning, comparative biology and taxonomic classification.</title>
        <authorList>
            <person name="Goeker M."/>
        </authorList>
    </citation>
    <scope>NUCLEOTIDE SEQUENCE [LARGE SCALE GENOMIC DNA]</scope>
    <source>
        <strain evidence="18 19">LX-B</strain>
    </source>
</reference>
<dbReference type="SUPFAM" id="SSF56194">
    <property type="entry name" value="Uridine diphospho-N-Acetylenolpyruvylglucosamine reductase, MurB, C-terminal domain"/>
    <property type="match status" value="1"/>
</dbReference>
<keyword evidence="8 16" id="KW-0274">FAD</keyword>
<evidence type="ECO:0000256" key="5">
    <source>
        <dbReference type="ARBA" id="ARBA00022490"/>
    </source>
</evidence>
<dbReference type="GO" id="GO:0071555">
    <property type="term" value="P:cell wall organization"/>
    <property type="evidence" value="ECO:0007669"/>
    <property type="project" value="UniProtKB-KW"/>
</dbReference>
<keyword evidence="6 16" id="KW-0132">Cell division</keyword>
<dbReference type="Gene3D" id="3.30.43.10">
    <property type="entry name" value="Uridine Diphospho-n-acetylenolpyruvylglucosamine Reductase, domain 2"/>
    <property type="match status" value="1"/>
</dbReference>
<evidence type="ECO:0000256" key="11">
    <source>
        <dbReference type="ARBA" id="ARBA00022984"/>
    </source>
</evidence>
<dbReference type="Proteomes" id="UP000295008">
    <property type="component" value="Unassembled WGS sequence"/>
</dbReference>
<keyword evidence="13 16" id="KW-0131">Cell cycle</keyword>
<evidence type="ECO:0000256" key="2">
    <source>
        <dbReference type="ARBA" id="ARBA00003921"/>
    </source>
</evidence>
<evidence type="ECO:0000256" key="10">
    <source>
        <dbReference type="ARBA" id="ARBA00022960"/>
    </source>
</evidence>
<keyword evidence="9 16" id="KW-0521">NADP</keyword>
<evidence type="ECO:0000259" key="17">
    <source>
        <dbReference type="PROSITE" id="PS51387"/>
    </source>
</evidence>
<evidence type="ECO:0000256" key="4">
    <source>
        <dbReference type="ARBA" id="ARBA00004752"/>
    </source>
</evidence>
<dbReference type="Gene3D" id="3.30.465.10">
    <property type="match status" value="1"/>
</dbReference>
<evidence type="ECO:0000256" key="7">
    <source>
        <dbReference type="ARBA" id="ARBA00022630"/>
    </source>
</evidence>
<dbReference type="GO" id="GO:0008762">
    <property type="term" value="F:UDP-N-acetylmuramate dehydrogenase activity"/>
    <property type="evidence" value="ECO:0007669"/>
    <property type="project" value="UniProtKB-UniRule"/>
</dbReference>
<dbReference type="PROSITE" id="PS51387">
    <property type="entry name" value="FAD_PCMH"/>
    <property type="match status" value="1"/>
</dbReference>
<accession>A0A4R1S227</accession>
<dbReference type="InterPro" id="IPR016167">
    <property type="entry name" value="FAD-bd_PCMH_sub1"/>
</dbReference>
<evidence type="ECO:0000256" key="15">
    <source>
        <dbReference type="ARBA" id="ARBA00048914"/>
    </source>
</evidence>
<feature type="active site" description="Proton donor" evidence="16">
    <location>
        <position position="225"/>
    </location>
</feature>
<comment type="subcellular location">
    <subcellularLocation>
        <location evidence="3 16">Cytoplasm</location>
    </subcellularLocation>
</comment>
<evidence type="ECO:0000256" key="6">
    <source>
        <dbReference type="ARBA" id="ARBA00022618"/>
    </source>
</evidence>
<dbReference type="OrthoDB" id="9804753at2"/>
<keyword evidence="10 16" id="KW-0133">Cell shape</keyword>
<dbReference type="InterPro" id="IPR003170">
    <property type="entry name" value="MurB"/>
</dbReference>
<dbReference type="InterPro" id="IPR011601">
    <property type="entry name" value="MurB_C"/>
</dbReference>
<dbReference type="UniPathway" id="UPA00219"/>
<keyword evidence="7 16" id="KW-0285">Flavoprotein</keyword>
<evidence type="ECO:0000256" key="9">
    <source>
        <dbReference type="ARBA" id="ARBA00022857"/>
    </source>
</evidence>
<keyword evidence="5 16" id="KW-0963">Cytoplasm</keyword>
<dbReference type="PANTHER" id="PTHR21071">
    <property type="entry name" value="UDP-N-ACETYLENOLPYRUVOYLGLUCOSAMINE REDUCTASE"/>
    <property type="match status" value="1"/>
</dbReference>
<dbReference type="GO" id="GO:0051301">
    <property type="term" value="P:cell division"/>
    <property type="evidence" value="ECO:0007669"/>
    <property type="project" value="UniProtKB-KW"/>
</dbReference>
<comment type="cofactor">
    <cofactor evidence="1 16">
        <name>FAD</name>
        <dbReference type="ChEBI" id="CHEBI:57692"/>
    </cofactor>
</comment>
<dbReference type="AlphaFoldDB" id="A0A4R1S227"/>
<comment type="similarity">
    <text evidence="16">Belongs to the MurB family.</text>
</comment>
<comment type="function">
    <text evidence="2 16">Cell wall formation.</text>
</comment>
<evidence type="ECO:0000256" key="13">
    <source>
        <dbReference type="ARBA" id="ARBA00023306"/>
    </source>
</evidence>
<dbReference type="GO" id="GO:0071949">
    <property type="term" value="F:FAD binding"/>
    <property type="evidence" value="ECO:0007669"/>
    <property type="project" value="InterPro"/>
</dbReference>
<keyword evidence="14 16" id="KW-0961">Cell wall biogenesis/degradation</keyword>
<dbReference type="PANTHER" id="PTHR21071:SF4">
    <property type="entry name" value="UDP-N-ACETYLENOLPYRUVOYLGLUCOSAMINE REDUCTASE"/>
    <property type="match status" value="1"/>
</dbReference>
<sequence length="302" mass="32400">MSDWRSLAAERLGGIETIRDFPMSRLTTFQIGGPIDLLVQPQHTGELQRVLQFCAAEGVPWMVLGLGSNLLVRDKGIRGIGIKLAGEFLEWRMDGPTARAGAGLALGDLSRETACLGWSGLEFACGIPGTVGGAVFMNAGAYDGEIGQVLTAVEACYPDGGYVRLNASDLELGYRFSRFQREKAVITRADFGLRPAAKADAEARITELTCQRQSKQPLEMPSAGSVFRRPAGYYVGPLIEQAGLKGFRIGGAQVSPKHAGFIVNAGGATAADVLALIEHIRREIRERSGVELVPEVRVIGEE</sequence>
<gene>
    <name evidence="16" type="primary">murB</name>
    <name evidence="18" type="ORF">EDC14_100587</name>
</gene>
<evidence type="ECO:0000313" key="18">
    <source>
        <dbReference type="EMBL" id="TCL73225.1"/>
    </source>
</evidence>
<dbReference type="InterPro" id="IPR016169">
    <property type="entry name" value="FAD-bd_PCMH_sub2"/>
</dbReference>
<evidence type="ECO:0000256" key="16">
    <source>
        <dbReference type="HAMAP-Rule" id="MF_00037"/>
    </source>
</evidence>
<evidence type="ECO:0000256" key="12">
    <source>
        <dbReference type="ARBA" id="ARBA00023002"/>
    </source>
</evidence>
<dbReference type="GO" id="GO:0005829">
    <property type="term" value="C:cytosol"/>
    <property type="evidence" value="ECO:0007669"/>
    <property type="project" value="TreeGrafter"/>
</dbReference>
<evidence type="ECO:0000256" key="1">
    <source>
        <dbReference type="ARBA" id="ARBA00001974"/>
    </source>
</evidence>
<keyword evidence="11 16" id="KW-0573">Peptidoglycan synthesis</keyword>
<evidence type="ECO:0000256" key="3">
    <source>
        <dbReference type="ARBA" id="ARBA00004496"/>
    </source>
</evidence>
<feature type="active site" evidence="16">
    <location>
        <position position="175"/>
    </location>
</feature>
<name>A0A4R1S227_HYDET</name>
<protein>
    <recommendedName>
        <fullName evidence="16">UDP-N-acetylenolpyruvoylglucosamine reductase</fullName>
        <ecNumber evidence="16">1.3.1.98</ecNumber>
    </recommendedName>
    <alternativeName>
        <fullName evidence="16">UDP-N-acetylmuramate dehydrogenase</fullName>
    </alternativeName>
</protein>
<dbReference type="EC" id="1.3.1.98" evidence="16"/>
<feature type="active site" evidence="16">
    <location>
        <position position="295"/>
    </location>
</feature>
<comment type="pathway">
    <text evidence="4 16">Cell wall biogenesis; peptidoglycan biosynthesis.</text>
</comment>
<dbReference type="InterPro" id="IPR006094">
    <property type="entry name" value="Oxid_FAD_bind_N"/>
</dbReference>
<dbReference type="InterPro" id="IPR016166">
    <property type="entry name" value="FAD-bd_PCMH"/>
</dbReference>
<comment type="caution">
    <text evidence="18">The sequence shown here is derived from an EMBL/GenBank/DDBJ whole genome shotgun (WGS) entry which is preliminary data.</text>
</comment>
<dbReference type="SUPFAM" id="SSF56176">
    <property type="entry name" value="FAD-binding/transporter-associated domain-like"/>
    <property type="match status" value="1"/>
</dbReference>
<dbReference type="RefSeq" id="WP_132013381.1">
    <property type="nucleotide sequence ID" value="NZ_SLUN01000005.1"/>
</dbReference>
<evidence type="ECO:0000256" key="14">
    <source>
        <dbReference type="ARBA" id="ARBA00023316"/>
    </source>
</evidence>